<keyword evidence="4" id="KW-0274">FAD</keyword>
<dbReference type="GO" id="GO:0071949">
    <property type="term" value="F:FAD binding"/>
    <property type="evidence" value="ECO:0007669"/>
    <property type="project" value="InterPro"/>
</dbReference>
<evidence type="ECO:0000256" key="2">
    <source>
        <dbReference type="ARBA" id="ARBA00005466"/>
    </source>
</evidence>
<organism evidence="7 8">
    <name type="scientific">Galerina marginata (strain CBS 339.88)</name>
    <dbReference type="NCBI Taxonomy" id="685588"/>
    <lineage>
        <taxon>Eukaryota</taxon>
        <taxon>Fungi</taxon>
        <taxon>Dikarya</taxon>
        <taxon>Basidiomycota</taxon>
        <taxon>Agaricomycotina</taxon>
        <taxon>Agaricomycetes</taxon>
        <taxon>Agaricomycetidae</taxon>
        <taxon>Agaricales</taxon>
        <taxon>Agaricineae</taxon>
        <taxon>Strophariaceae</taxon>
        <taxon>Galerina</taxon>
    </lineage>
</organism>
<reference evidence="8" key="1">
    <citation type="journal article" date="2014" name="Proc. Natl. Acad. Sci. U.S.A.">
        <title>Extensive sampling of basidiomycete genomes demonstrates inadequacy of the white-rot/brown-rot paradigm for wood decay fungi.</title>
        <authorList>
            <person name="Riley R."/>
            <person name="Salamov A.A."/>
            <person name="Brown D.W."/>
            <person name="Nagy L.G."/>
            <person name="Floudas D."/>
            <person name="Held B.W."/>
            <person name="Levasseur A."/>
            <person name="Lombard V."/>
            <person name="Morin E."/>
            <person name="Otillar R."/>
            <person name="Lindquist E.A."/>
            <person name="Sun H."/>
            <person name="LaButti K.M."/>
            <person name="Schmutz J."/>
            <person name="Jabbour D."/>
            <person name="Luo H."/>
            <person name="Baker S.E."/>
            <person name="Pisabarro A.G."/>
            <person name="Walton J.D."/>
            <person name="Blanchette R.A."/>
            <person name="Henrissat B."/>
            <person name="Martin F."/>
            <person name="Cullen D."/>
            <person name="Hibbett D.S."/>
            <person name="Grigoriev I.V."/>
        </authorList>
    </citation>
    <scope>NUCLEOTIDE SEQUENCE [LARGE SCALE GENOMIC DNA]</scope>
    <source>
        <strain evidence="8">CBS 339.88</strain>
    </source>
</reference>
<evidence type="ECO:0000256" key="1">
    <source>
        <dbReference type="ARBA" id="ARBA00001974"/>
    </source>
</evidence>
<evidence type="ECO:0000256" key="3">
    <source>
        <dbReference type="ARBA" id="ARBA00022630"/>
    </source>
</evidence>
<dbReference type="Pfam" id="PF01565">
    <property type="entry name" value="FAD_binding_4"/>
    <property type="match status" value="1"/>
</dbReference>
<evidence type="ECO:0000256" key="4">
    <source>
        <dbReference type="ARBA" id="ARBA00022827"/>
    </source>
</evidence>
<evidence type="ECO:0000313" key="7">
    <source>
        <dbReference type="EMBL" id="KDR68069.1"/>
    </source>
</evidence>
<dbReference type="EMBL" id="KL142410">
    <property type="protein sequence ID" value="KDR68069.1"/>
    <property type="molecule type" value="Genomic_DNA"/>
</dbReference>
<dbReference type="PANTHER" id="PTHR42973">
    <property type="entry name" value="BINDING OXIDOREDUCTASE, PUTATIVE (AFU_ORTHOLOGUE AFUA_1G17690)-RELATED"/>
    <property type="match status" value="1"/>
</dbReference>
<dbReference type="STRING" id="685588.A0A067SK32"/>
<dbReference type="PROSITE" id="PS51387">
    <property type="entry name" value="FAD_PCMH"/>
    <property type="match status" value="1"/>
</dbReference>
<protein>
    <recommendedName>
        <fullName evidence="6">FAD-binding PCMH-type domain-containing protein</fullName>
    </recommendedName>
</protein>
<dbReference type="OrthoDB" id="2151789at2759"/>
<dbReference type="AlphaFoldDB" id="A0A067SK32"/>
<keyword evidence="3" id="KW-0285">Flavoprotein</keyword>
<evidence type="ECO:0000259" key="6">
    <source>
        <dbReference type="PROSITE" id="PS51387"/>
    </source>
</evidence>
<dbReference type="GO" id="GO:0016491">
    <property type="term" value="F:oxidoreductase activity"/>
    <property type="evidence" value="ECO:0007669"/>
    <property type="project" value="UniProtKB-KW"/>
</dbReference>
<gene>
    <name evidence="7" type="ORF">GALMADRAFT_146562</name>
</gene>
<proteinExistence type="inferred from homology"/>
<dbReference type="PANTHER" id="PTHR42973:SF39">
    <property type="entry name" value="FAD-BINDING PCMH-TYPE DOMAIN-CONTAINING PROTEIN"/>
    <property type="match status" value="1"/>
</dbReference>
<dbReference type="SUPFAM" id="SSF56176">
    <property type="entry name" value="FAD-binding/transporter-associated domain-like"/>
    <property type="match status" value="1"/>
</dbReference>
<dbReference type="InterPro" id="IPR036318">
    <property type="entry name" value="FAD-bd_PCMH-like_sf"/>
</dbReference>
<accession>A0A067SK32</accession>
<dbReference type="Proteomes" id="UP000027222">
    <property type="component" value="Unassembled WGS sequence"/>
</dbReference>
<dbReference type="Gene3D" id="3.30.465.10">
    <property type="match status" value="1"/>
</dbReference>
<name>A0A067SK32_GALM3</name>
<dbReference type="InterPro" id="IPR016169">
    <property type="entry name" value="FAD-bd_PCMH_sub2"/>
</dbReference>
<comment type="similarity">
    <text evidence="2">Belongs to the oxygen-dependent FAD-linked oxidoreductase family.</text>
</comment>
<evidence type="ECO:0000256" key="5">
    <source>
        <dbReference type="ARBA" id="ARBA00023002"/>
    </source>
</evidence>
<keyword evidence="8" id="KW-1185">Reference proteome</keyword>
<dbReference type="InterPro" id="IPR016166">
    <property type="entry name" value="FAD-bd_PCMH"/>
</dbReference>
<dbReference type="InterPro" id="IPR006094">
    <property type="entry name" value="Oxid_FAD_bind_N"/>
</dbReference>
<comment type="cofactor">
    <cofactor evidence="1">
        <name>FAD</name>
        <dbReference type="ChEBI" id="CHEBI:57692"/>
    </cofactor>
</comment>
<feature type="domain" description="FAD-binding PCMH-type" evidence="6">
    <location>
        <begin position="76"/>
        <end position="259"/>
    </location>
</feature>
<keyword evidence="5" id="KW-0560">Oxidoreductase</keyword>
<dbReference type="HOGENOM" id="CLU_018354_1_0_1"/>
<dbReference type="InterPro" id="IPR050416">
    <property type="entry name" value="FAD-linked_Oxidoreductase"/>
</dbReference>
<sequence>MHISYDFLTQAGNTHKSVSDYRENFTCNILYPLVKPSYGKLEDFINEVGRISSAAATINVYPRGTPKYETAIVHRFPNGISDVVPFVVEPDNEIALRGLIELLEENKVKGRNIPFALKSGGHISVPKIYPHEQGILISMEQFTYINYDKEKQTLDVGAGVTWQGVYDYLGQFDSDPAPGVVGGDPLVGVSGWLLGGGYSLLTNRFGLGIDDIIGFRAVLLSKGIRNINREENPEVFMALKGGGHNFGIISQFTLRVHEYAKRVVQTPPVISKEFPVSESNVVKDIMIAFIQTENRPQAAVLLAAFRHDIKDGELKSIIPLYAWYTDSSLAQLPQVPESQDLTQFSSSQSRDPSSMSLAEAYEAISLRHLPVSLKTLQEDFVPAASEDIGRNVLNADLIEKKLITSRQNGSEIDWNSLTVFKVGGKTAVMKRPPDLRGRMACIMVTTYTRTLMDEAEKQAKELSSLMLANQGTRVSFEIWPFHKKAFDGIKRGDSAWPHEEGNVFGPLVGWFEWSGRENDEYWLKNIANSLAALRKVALQEKCTTEDLPMYLNITLEDTPVKDIYREHYEALKPLRRECDPNNVMGLAAGFVIDAREK</sequence>
<evidence type="ECO:0000313" key="8">
    <source>
        <dbReference type="Proteomes" id="UP000027222"/>
    </source>
</evidence>